<dbReference type="Pfam" id="PF00565">
    <property type="entry name" value="SNase"/>
    <property type="match status" value="1"/>
</dbReference>
<dbReference type="PANTHER" id="PTHR12302:SF3">
    <property type="entry name" value="SERINE_THREONINE-PROTEIN KINASE 31"/>
    <property type="match status" value="1"/>
</dbReference>
<feature type="domain" description="TNase-like" evidence="5">
    <location>
        <begin position="26"/>
        <end position="157"/>
    </location>
</feature>
<dbReference type="InterPro" id="IPR004026">
    <property type="entry name" value="Ada_DNA_repair_Zn-bd"/>
</dbReference>
<dbReference type="PROSITE" id="PS50830">
    <property type="entry name" value="TNASE_3"/>
    <property type="match status" value="1"/>
</dbReference>
<dbReference type="SUPFAM" id="SSF57884">
    <property type="entry name" value="Ada DNA repair protein, N-terminal domain (N-Ada 10)"/>
    <property type="match status" value="1"/>
</dbReference>
<dbReference type="RefSeq" id="WP_073093356.1">
    <property type="nucleotide sequence ID" value="NZ_FQWY01000047.1"/>
</dbReference>
<evidence type="ECO:0000256" key="2">
    <source>
        <dbReference type="ARBA" id="ARBA00022759"/>
    </source>
</evidence>
<sequence length="216" mass="25219">MQFRRWLAFFYLVVFFLLILAGCVSRDNTYQVLRVVDGDTIIIDYNGKEERVRFIGVDTPETKHPQKGVEFYGREAYEFTRNLLEGERVTLKFDVQERDRYGRLLAYVYKDDIFVNELLVKEGYARVLTIPPNVKYAEHFLKLEREARKEGRGLWGKEVAEEKKEITYIGNKNSKKFHLPSCEGVAKMKEENKVNFNSLDEAYAAGYSPCSICNPQ</sequence>
<reference evidence="7" key="1">
    <citation type="submission" date="2016-11" db="EMBL/GenBank/DDBJ databases">
        <authorList>
            <person name="Varghese N."/>
            <person name="Submissions S."/>
        </authorList>
    </citation>
    <scope>NUCLEOTIDE SEQUENCE [LARGE SCALE GENOMIC DNA]</scope>
    <source>
        <strain evidence="7">DSM 11003</strain>
    </source>
</reference>
<organism evidence="6 7">
    <name type="scientific">Thermosyntropha lipolytica DSM 11003</name>
    <dbReference type="NCBI Taxonomy" id="1123382"/>
    <lineage>
        <taxon>Bacteria</taxon>
        <taxon>Bacillati</taxon>
        <taxon>Bacillota</taxon>
        <taxon>Clostridia</taxon>
        <taxon>Eubacteriales</taxon>
        <taxon>Syntrophomonadaceae</taxon>
        <taxon>Thermosyntropha</taxon>
    </lineage>
</organism>
<dbReference type="PROSITE" id="PS01284">
    <property type="entry name" value="TNASE_2"/>
    <property type="match status" value="1"/>
</dbReference>
<dbReference type="Gene3D" id="2.40.50.90">
    <property type="match status" value="1"/>
</dbReference>
<dbReference type="Pfam" id="PF02805">
    <property type="entry name" value="Ada_Zn_binding"/>
    <property type="match status" value="1"/>
</dbReference>
<dbReference type="OrthoDB" id="4376109at2"/>
<protein>
    <submittedName>
        <fullName evidence="6">Micrococcal nuclease</fullName>
    </submittedName>
</protein>
<evidence type="ECO:0000256" key="4">
    <source>
        <dbReference type="ARBA" id="ARBA00023159"/>
    </source>
</evidence>
<name>A0A1M5RDM2_9FIRM</name>
<evidence type="ECO:0000256" key="1">
    <source>
        <dbReference type="ARBA" id="ARBA00022722"/>
    </source>
</evidence>
<keyword evidence="1" id="KW-0540">Nuclease</keyword>
<dbReference type="GO" id="GO:0016787">
    <property type="term" value="F:hydrolase activity"/>
    <property type="evidence" value="ECO:0007669"/>
    <property type="project" value="UniProtKB-KW"/>
</dbReference>
<evidence type="ECO:0000259" key="5">
    <source>
        <dbReference type="PROSITE" id="PS50830"/>
    </source>
</evidence>
<evidence type="ECO:0000256" key="3">
    <source>
        <dbReference type="ARBA" id="ARBA00022801"/>
    </source>
</evidence>
<keyword evidence="4" id="KW-0010">Activator</keyword>
<dbReference type="PROSITE" id="PS51257">
    <property type="entry name" value="PROKAR_LIPOPROTEIN"/>
    <property type="match status" value="1"/>
</dbReference>
<dbReference type="Proteomes" id="UP000242329">
    <property type="component" value="Unassembled WGS sequence"/>
</dbReference>
<dbReference type="CDD" id="cd00175">
    <property type="entry name" value="SNc"/>
    <property type="match status" value="1"/>
</dbReference>
<dbReference type="GO" id="GO:0006281">
    <property type="term" value="P:DNA repair"/>
    <property type="evidence" value="ECO:0007669"/>
    <property type="project" value="InterPro"/>
</dbReference>
<dbReference type="InterPro" id="IPR035451">
    <property type="entry name" value="Ada-like_dom_sf"/>
</dbReference>
<gene>
    <name evidence="6" type="ORF">SAMN02745221_02008</name>
</gene>
<dbReference type="SMART" id="SM00318">
    <property type="entry name" value="SNc"/>
    <property type="match status" value="1"/>
</dbReference>
<dbReference type="Gene3D" id="3.40.10.10">
    <property type="entry name" value="DNA Methylphosphotriester Repair Domain"/>
    <property type="match status" value="1"/>
</dbReference>
<dbReference type="GO" id="GO:0004519">
    <property type="term" value="F:endonuclease activity"/>
    <property type="evidence" value="ECO:0007669"/>
    <property type="project" value="UniProtKB-KW"/>
</dbReference>
<dbReference type="InterPro" id="IPR016071">
    <property type="entry name" value="Staphylococal_nuclease_OB-fold"/>
</dbReference>
<evidence type="ECO:0000313" key="7">
    <source>
        <dbReference type="Proteomes" id="UP000242329"/>
    </source>
</evidence>
<dbReference type="EMBL" id="FQWY01000047">
    <property type="protein sequence ID" value="SHH24381.1"/>
    <property type="molecule type" value="Genomic_DNA"/>
</dbReference>
<proteinExistence type="predicted"/>
<dbReference type="SUPFAM" id="SSF50199">
    <property type="entry name" value="Staphylococcal nuclease"/>
    <property type="match status" value="1"/>
</dbReference>
<keyword evidence="3" id="KW-0378">Hydrolase</keyword>
<keyword evidence="7" id="KW-1185">Reference proteome</keyword>
<dbReference type="AlphaFoldDB" id="A0A1M5RDM2"/>
<dbReference type="InterPro" id="IPR002071">
    <property type="entry name" value="Thermonucl_AS"/>
</dbReference>
<dbReference type="GO" id="GO:0008270">
    <property type="term" value="F:zinc ion binding"/>
    <property type="evidence" value="ECO:0007669"/>
    <property type="project" value="InterPro"/>
</dbReference>
<keyword evidence="2" id="KW-0255">Endonuclease</keyword>
<evidence type="ECO:0000313" key="6">
    <source>
        <dbReference type="EMBL" id="SHH24381.1"/>
    </source>
</evidence>
<dbReference type="GO" id="GO:0006355">
    <property type="term" value="P:regulation of DNA-templated transcription"/>
    <property type="evidence" value="ECO:0007669"/>
    <property type="project" value="InterPro"/>
</dbReference>
<dbReference type="InterPro" id="IPR035437">
    <property type="entry name" value="SNase_OB-fold_sf"/>
</dbReference>
<dbReference type="STRING" id="1123382.SAMN02745221_02008"/>
<dbReference type="GO" id="GO:0003677">
    <property type="term" value="F:DNA binding"/>
    <property type="evidence" value="ECO:0007669"/>
    <property type="project" value="InterPro"/>
</dbReference>
<dbReference type="GO" id="GO:0008168">
    <property type="term" value="F:methyltransferase activity"/>
    <property type="evidence" value="ECO:0007669"/>
    <property type="project" value="InterPro"/>
</dbReference>
<dbReference type="PANTHER" id="PTHR12302">
    <property type="entry name" value="EBNA2 BINDING PROTEIN P100"/>
    <property type="match status" value="1"/>
</dbReference>
<accession>A0A1M5RDM2</accession>